<evidence type="ECO:0000313" key="2">
    <source>
        <dbReference type="Proteomes" id="UP001165960"/>
    </source>
</evidence>
<protein>
    <submittedName>
        <fullName evidence="1">Uncharacterized protein</fullName>
    </submittedName>
</protein>
<name>A0ACC2SHG5_9FUNG</name>
<gene>
    <name evidence="1" type="ORF">DSO57_1017505</name>
</gene>
<comment type="caution">
    <text evidence="1">The sequence shown here is derived from an EMBL/GenBank/DDBJ whole genome shotgun (WGS) entry which is preliminary data.</text>
</comment>
<evidence type="ECO:0000313" key="1">
    <source>
        <dbReference type="EMBL" id="KAJ9061755.1"/>
    </source>
</evidence>
<sequence>MKQDLHCIDITLDLSCPLGEKCIAYDVRRWAVLGAFSLVAFSSALGSVVFVPSTNRFLEYYQLSSHRYLDSLSSVYMLTYLVFLLPALKVSEFFSKREMGRSGVMEPGTRQSIGYGLRGSLSTGIALHVIGCWFRYLGGTIFVVVWMGQFIAAICQAFTLGMPPLVASVWFRPDEQNIAISIGVTANIFGCAAGFLLTPFAVGTTDINRTIPNYLLYQAIAYSVLALAILLFFPEAPKTSQVNNGLITRPIEPITSVIWRLSKMRGFLFLAVGYGAVVGGQFALQTLQTTILLPVFSTKTEMEIGWLGFWMLMPGILASLVSGIYLDYSKRYLSFSILNYITTILSLLMIYVALETQTYLVVTAGSILYGISTSSLTSGLSRYAIVYFNLAHDESIISGLLNGMAQIIGIALISGMPLLEPEAISQFPMALPFGLLVAGTTLGLPLLLVSQNQMLPPNI</sequence>
<proteinExistence type="predicted"/>
<dbReference type="Proteomes" id="UP001165960">
    <property type="component" value="Unassembled WGS sequence"/>
</dbReference>
<dbReference type="EMBL" id="QTSX02005044">
    <property type="protein sequence ID" value="KAJ9061755.1"/>
    <property type="molecule type" value="Genomic_DNA"/>
</dbReference>
<accession>A0ACC2SHG5</accession>
<keyword evidence="2" id="KW-1185">Reference proteome</keyword>
<organism evidence="1 2">
    <name type="scientific">Entomophthora muscae</name>
    <dbReference type="NCBI Taxonomy" id="34485"/>
    <lineage>
        <taxon>Eukaryota</taxon>
        <taxon>Fungi</taxon>
        <taxon>Fungi incertae sedis</taxon>
        <taxon>Zoopagomycota</taxon>
        <taxon>Entomophthoromycotina</taxon>
        <taxon>Entomophthoromycetes</taxon>
        <taxon>Entomophthorales</taxon>
        <taxon>Entomophthoraceae</taxon>
        <taxon>Entomophthora</taxon>
    </lineage>
</organism>
<reference evidence="1" key="1">
    <citation type="submission" date="2022-04" db="EMBL/GenBank/DDBJ databases">
        <title>Genome of the entomopathogenic fungus Entomophthora muscae.</title>
        <authorList>
            <person name="Elya C."/>
            <person name="Lovett B.R."/>
            <person name="Lee E."/>
            <person name="Macias A.M."/>
            <person name="Hajek A.E."/>
            <person name="De Bivort B.L."/>
            <person name="Kasson M.T."/>
            <person name="De Fine Licht H.H."/>
            <person name="Stajich J.E."/>
        </authorList>
    </citation>
    <scope>NUCLEOTIDE SEQUENCE</scope>
    <source>
        <strain evidence="1">Berkeley</strain>
    </source>
</reference>